<dbReference type="InterPro" id="IPR043894">
    <property type="entry name" value="MupG_C"/>
</dbReference>
<dbReference type="PANTHER" id="PTHR38435">
    <property type="match status" value="1"/>
</dbReference>
<dbReference type="InterPro" id="IPR008589">
    <property type="entry name" value="MupG"/>
</dbReference>
<gene>
    <name evidence="3" type="ordered locus">Sterm_0673</name>
</gene>
<dbReference type="EMBL" id="CP001739">
    <property type="protein sequence ID" value="ACZ07545.1"/>
    <property type="molecule type" value="Genomic_DNA"/>
</dbReference>
<protein>
    <recommendedName>
        <fullName evidence="5">Outer surface protein</fullName>
    </recommendedName>
</protein>
<sequence>MKRKLGISIYPEKSTVEKDKEYIEKAHKYGFSKIFTCLLSVDKPIEIIKKEFIEIIDFADKLGMEVILDISPAVFDKLNISYNDLSFFKELGAAGIRLDLGFDGLKEAQLTYDKTDLKIELNMSNDIDYLNNILSYTPNKDNLIGSHNFYPQKYTGLEYGYFLRCSRRFKEKGIRTSAFISSQAASFGPWSINDGLCTLEMHRNLPAAVQAKHLWATGLIDDVVIGNAYASEEELKALGELNPYLLELDVELENGISDVEKKILFQENHLRRGDISEYMIRSTEVRKRYTGADIPARNYDSQKIGDIVIGNNEFGKYKGETQVVIKDMPADSRKNRAGKVIEEELFLLSFIGPWINFKFKEKK</sequence>
<dbReference type="InterPro" id="IPR043797">
    <property type="entry name" value="MupG_N"/>
</dbReference>
<dbReference type="PANTHER" id="PTHR38435:SF1">
    <property type="entry name" value="DUF871 DOMAIN-CONTAINING PROTEIN"/>
    <property type="match status" value="1"/>
</dbReference>
<dbReference type="InterPro" id="IPR013785">
    <property type="entry name" value="Aldolase_TIM"/>
</dbReference>
<keyword evidence="4" id="KW-1185">Reference proteome</keyword>
<dbReference type="InterPro" id="IPR017853">
    <property type="entry name" value="GH"/>
</dbReference>
<evidence type="ECO:0000259" key="2">
    <source>
        <dbReference type="Pfam" id="PF19200"/>
    </source>
</evidence>
<organism evidence="3 4">
    <name type="scientific">Sebaldella termitidis (strain ATCC 33386 / NCTC 11300)</name>
    <dbReference type="NCBI Taxonomy" id="526218"/>
    <lineage>
        <taxon>Bacteria</taxon>
        <taxon>Fusobacteriati</taxon>
        <taxon>Fusobacteriota</taxon>
        <taxon>Fusobacteriia</taxon>
        <taxon>Fusobacteriales</taxon>
        <taxon>Leptotrichiaceae</taxon>
        <taxon>Sebaldella</taxon>
    </lineage>
</organism>
<proteinExistence type="predicted"/>
<evidence type="ECO:0000313" key="4">
    <source>
        <dbReference type="Proteomes" id="UP000000845"/>
    </source>
</evidence>
<accession>D1APW7</accession>
<reference evidence="4" key="1">
    <citation type="submission" date="2009-09" db="EMBL/GenBank/DDBJ databases">
        <title>The complete chromosome of Sebaldella termitidis ATCC 33386.</title>
        <authorList>
            <consortium name="US DOE Joint Genome Institute (JGI-PGF)"/>
            <person name="Lucas S."/>
            <person name="Copeland A."/>
            <person name="Lapidus A."/>
            <person name="Glavina del Rio T."/>
            <person name="Dalin E."/>
            <person name="Tice H."/>
            <person name="Bruce D."/>
            <person name="Goodwin L."/>
            <person name="Pitluck S."/>
            <person name="Kyrpides N."/>
            <person name="Mavromatis K."/>
            <person name="Ivanova N."/>
            <person name="Mikhailova N."/>
            <person name="Sims D."/>
            <person name="Meincke L."/>
            <person name="Brettin T."/>
            <person name="Detter J.C."/>
            <person name="Han C."/>
            <person name="Larimer F."/>
            <person name="Land M."/>
            <person name="Hauser L."/>
            <person name="Markowitz V."/>
            <person name="Cheng J.F."/>
            <person name="Hugenholtz P."/>
            <person name="Woyke T."/>
            <person name="Wu D."/>
            <person name="Eisen J.A."/>
        </authorList>
    </citation>
    <scope>NUCLEOTIDE SEQUENCE [LARGE SCALE GENOMIC DNA]</scope>
    <source>
        <strain evidence="4">ATCC 33386 / NCTC 11300</strain>
    </source>
</reference>
<dbReference type="KEGG" id="str:Sterm_0673"/>
<dbReference type="InterPro" id="IPR029000">
    <property type="entry name" value="Cyclophilin-like_dom_sf"/>
</dbReference>
<dbReference type="STRING" id="526218.Sterm_0673"/>
<reference evidence="3 4" key="2">
    <citation type="journal article" date="2010" name="Stand. Genomic Sci.">
        <title>Complete genome sequence of Sebaldella termitidis type strain (NCTC 11300).</title>
        <authorList>
            <person name="Harmon-Smith M."/>
            <person name="Celia L."/>
            <person name="Chertkov O."/>
            <person name="Lapidus A."/>
            <person name="Copeland A."/>
            <person name="Glavina Del Rio T."/>
            <person name="Nolan M."/>
            <person name="Lucas S."/>
            <person name="Tice H."/>
            <person name="Cheng J.F."/>
            <person name="Han C."/>
            <person name="Detter J.C."/>
            <person name="Bruce D."/>
            <person name="Goodwin L."/>
            <person name="Pitluck S."/>
            <person name="Pati A."/>
            <person name="Liolios K."/>
            <person name="Ivanova N."/>
            <person name="Mavromatis K."/>
            <person name="Mikhailova N."/>
            <person name="Chen A."/>
            <person name="Palaniappan K."/>
            <person name="Land M."/>
            <person name="Hauser L."/>
            <person name="Chang Y.J."/>
            <person name="Jeffries C.D."/>
            <person name="Brettin T."/>
            <person name="Goker M."/>
            <person name="Beck B."/>
            <person name="Bristow J."/>
            <person name="Eisen J.A."/>
            <person name="Markowitz V."/>
            <person name="Hugenholtz P."/>
            <person name="Kyrpides N.C."/>
            <person name="Klenk H.P."/>
            <person name="Chen F."/>
        </authorList>
    </citation>
    <scope>NUCLEOTIDE SEQUENCE [LARGE SCALE GENOMIC DNA]</scope>
    <source>
        <strain evidence="4">ATCC 33386 / NCTC 11300</strain>
    </source>
</reference>
<dbReference type="Gene3D" id="3.20.20.70">
    <property type="entry name" value="Aldolase class I"/>
    <property type="match status" value="1"/>
</dbReference>
<dbReference type="HOGENOM" id="CLU_065324_1_0_0"/>
<evidence type="ECO:0000313" key="3">
    <source>
        <dbReference type="EMBL" id="ACZ07545.1"/>
    </source>
</evidence>
<evidence type="ECO:0008006" key="5">
    <source>
        <dbReference type="Google" id="ProtNLM"/>
    </source>
</evidence>
<dbReference type="RefSeq" id="WP_012860141.1">
    <property type="nucleotide sequence ID" value="NC_013517.1"/>
</dbReference>
<dbReference type="Gene3D" id="2.40.100.10">
    <property type="entry name" value="Cyclophilin-like"/>
    <property type="match status" value="1"/>
</dbReference>
<dbReference type="eggNOG" id="COG3589">
    <property type="taxonomic scope" value="Bacteria"/>
</dbReference>
<dbReference type="Proteomes" id="UP000000845">
    <property type="component" value="Chromosome"/>
</dbReference>
<name>D1APW7_SEBTE</name>
<dbReference type="Pfam" id="PF05913">
    <property type="entry name" value="MupG_C"/>
    <property type="match status" value="1"/>
</dbReference>
<dbReference type="Pfam" id="PF19200">
    <property type="entry name" value="MupG_N"/>
    <property type="match status" value="1"/>
</dbReference>
<feature type="domain" description="6-phospho-N-acetylmuramidase C-terminal" evidence="1">
    <location>
        <begin position="246"/>
        <end position="360"/>
    </location>
</feature>
<evidence type="ECO:0000259" key="1">
    <source>
        <dbReference type="Pfam" id="PF05913"/>
    </source>
</evidence>
<dbReference type="SUPFAM" id="SSF50891">
    <property type="entry name" value="Cyclophilin-like"/>
    <property type="match status" value="1"/>
</dbReference>
<dbReference type="SUPFAM" id="SSF51445">
    <property type="entry name" value="(Trans)glycosidases"/>
    <property type="match status" value="1"/>
</dbReference>
<dbReference type="AlphaFoldDB" id="D1APW7"/>
<feature type="domain" description="6-phospho-N-acetylmuramidase N-terminal" evidence="2">
    <location>
        <begin position="5"/>
        <end position="239"/>
    </location>
</feature>